<evidence type="ECO:0000256" key="5">
    <source>
        <dbReference type="ARBA" id="ARBA00022989"/>
    </source>
</evidence>
<keyword evidence="3" id="KW-0812">Transmembrane</keyword>
<dbReference type="InterPro" id="IPR032675">
    <property type="entry name" value="LRR_dom_sf"/>
</dbReference>
<feature type="domain" description="Protein kinase" evidence="8">
    <location>
        <begin position="120"/>
        <end position="334"/>
    </location>
</feature>
<dbReference type="EMBL" id="JARPOI010000016">
    <property type="protein sequence ID" value="KAJ9146632.1"/>
    <property type="molecule type" value="Genomic_DNA"/>
</dbReference>
<dbReference type="PROSITE" id="PS50011">
    <property type="entry name" value="PROTEIN_KINASE_DOM"/>
    <property type="match status" value="1"/>
</dbReference>
<keyword evidence="7" id="KW-0547">Nucleotide-binding</keyword>
<dbReference type="PANTHER" id="PTHR48006:SF88">
    <property type="entry name" value="LRR RECEPTOR-LIKE KINASE FAMILY PROTEIN"/>
    <property type="match status" value="1"/>
</dbReference>
<dbReference type="Pfam" id="PF00069">
    <property type="entry name" value="Pkinase"/>
    <property type="match status" value="1"/>
</dbReference>
<dbReference type="InterPro" id="IPR051824">
    <property type="entry name" value="LRR_Rcpt-Like_S/T_Kinase"/>
</dbReference>
<reference evidence="9" key="1">
    <citation type="journal article" date="2023" name="Plant Biotechnol. J.">
        <title>Chromosome-level wild Hevea brasiliensis genome provides new tools for genomic-assisted breeding and valuable loci to elevate rubber yield.</title>
        <authorList>
            <person name="Cheng H."/>
            <person name="Song X."/>
            <person name="Hu Y."/>
            <person name="Wu T."/>
            <person name="Yang Q."/>
            <person name="An Z."/>
            <person name="Feng S."/>
            <person name="Deng Z."/>
            <person name="Wu W."/>
            <person name="Zeng X."/>
            <person name="Tu M."/>
            <person name="Wang X."/>
            <person name="Huang H."/>
        </authorList>
    </citation>
    <scope>NUCLEOTIDE SEQUENCE</scope>
    <source>
        <strain evidence="9">MT/VB/25A 57/8</strain>
    </source>
</reference>
<name>A0ABQ9KRW1_HEVBR</name>
<sequence length="334" mass="37608">MELKGKVPRGIVNSTRLTALDLSKNNLSGHLPSDIAKILQFVTFLVLSSNNFNGEIPPGIADCLTGHIPQQLGSLTRIKTFSVASNMLFGPVPRFVNIYMLESLVTRMDFEELSMAANNFSKNKIIGIGKMGATYKATVSNGNWFLAIKRILDSQNFDNEFISEVVTLGKLKHPNIVRLLGFSSEEKEKLLVYKYEPNGNFMTNCIPWKVKIAVGLVRGLAWLHHNHYLPTAHLNISSKWVLLNPKFELIKFYSKICELDYVKKDVYSFAVALLELITGNEITEMNDSRNLEETFDICYGLDEVVDKSLIGQGFNDEIIRLLRIACECVQPLAR</sequence>
<evidence type="ECO:0000313" key="10">
    <source>
        <dbReference type="Proteomes" id="UP001174677"/>
    </source>
</evidence>
<evidence type="ECO:0000256" key="3">
    <source>
        <dbReference type="ARBA" id="ARBA00022692"/>
    </source>
</evidence>
<keyword evidence="2" id="KW-0433">Leucine-rich repeat</keyword>
<dbReference type="Gene3D" id="1.10.510.10">
    <property type="entry name" value="Transferase(Phosphotransferase) domain 1"/>
    <property type="match status" value="1"/>
</dbReference>
<accession>A0ABQ9KRW1</accession>
<comment type="caution">
    <text evidence="9">The sequence shown here is derived from an EMBL/GenBank/DDBJ whole genome shotgun (WGS) entry which is preliminary data.</text>
</comment>
<keyword evidence="6" id="KW-0472">Membrane</keyword>
<evidence type="ECO:0000256" key="6">
    <source>
        <dbReference type="ARBA" id="ARBA00023136"/>
    </source>
</evidence>
<evidence type="ECO:0000313" key="9">
    <source>
        <dbReference type="EMBL" id="KAJ9146632.1"/>
    </source>
</evidence>
<keyword evidence="7" id="KW-0067">ATP-binding</keyword>
<comment type="subcellular location">
    <subcellularLocation>
        <location evidence="1">Membrane</location>
        <topology evidence="1">Single-pass type I membrane protein</topology>
    </subcellularLocation>
</comment>
<dbReference type="SUPFAM" id="SSF56112">
    <property type="entry name" value="Protein kinase-like (PK-like)"/>
    <property type="match status" value="1"/>
</dbReference>
<dbReference type="InterPro" id="IPR000719">
    <property type="entry name" value="Prot_kinase_dom"/>
</dbReference>
<feature type="binding site" evidence="7">
    <location>
        <position position="149"/>
    </location>
    <ligand>
        <name>ATP</name>
        <dbReference type="ChEBI" id="CHEBI:30616"/>
    </ligand>
</feature>
<dbReference type="Proteomes" id="UP001174677">
    <property type="component" value="Chromosome 16"/>
</dbReference>
<dbReference type="InterPro" id="IPR017441">
    <property type="entry name" value="Protein_kinase_ATP_BS"/>
</dbReference>
<proteinExistence type="predicted"/>
<evidence type="ECO:0000256" key="2">
    <source>
        <dbReference type="ARBA" id="ARBA00022614"/>
    </source>
</evidence>
<dbReference type="SUPFAM" id="SSF52058">
    <property type="entry name" value="L domain-like"/>
    <property type="match status" value="1"/>
</dbReference>
<dbReference type="Gene3D" id="3.80.10.10">
    <property type="entry name" value="Ribonuclease Inhibitor"/>
    <property type="match status" value="1"/>
</dbReference>
<evidence type="ECO:0000256" key="1">
    <source>
        <dbReference type="ARBA" id="ARBA00004479"/>
    </source>
</evidence>
<gene>
    <name evidence="9" type="ORF">P3X46_028871</name>
</gene>
<dbReference type="Pfam" id="PF00560">
    <property type="entry name" value="LRR_1"/>
    <property type="match status" value="2"/>
</dbReference>
<dbReference type="PANTHER" id="PTHR48006">
    <property type="entry name" value="LEUCINE-RICH REPEAT-CONTAINING PROTEIN DDB_G0281931-RELATED"/>
    <property type="match status" value="1"/>
</dbReference>
<keyword evidence="10" id="KW-1185">Reference proteome</keyword>
<evidence type="ECO:0000256" key="7">
    <source>
        <dbReference type="PROSITE-ProRule" id="PRU10141"/>
    </source>
</evidence>
<evidence type="ECO:0000259" key="8">
    <source>
        <dbReference type="PROSITE" id="PS50011"/>
    </source>
</evidence>
<dbReference type="Gene3D" id="3.30.200.20">
    <property type="entry name" value="Phosphorylase Kinase, domain 1"/>
    <property type="match status" value="1"/>
</dbReference>
<dbReference type="InterPro" id="IPR001611">
    <property type="entry name" value="Leu-rich_rpt"/>
</dbReference>
<evidence type="ECO:0000256" key="4">
    <source>
        <dbReference type="ARBA" id="ARBA00022737"/>
    </source>
</evidence>
<keyword evidence="5" id="KW-1133">Transmembrane helix</keyword>
<protein>
    <recommendedName>
        <fullName evidence="8">Protein kinase domain-containing protein</fullName>
    </recommendedName>
</protein>
<keyword evidence="4" id="KW-0677">Repeat</keyword>
<dbReference type="InterPro" id="IPR011009">
    <property type="entry name" value="Kinase-like_dom_sf"/>
</dbReference>
<organism evidence="9 10">
    <name type="scientific">Hevea brasiliensis</name>
    <name type="common">Para rubber tree</name>
    <name type="synonym">Siphonia brasiliensis</name>
    <dbReference type="NCBI Taxonomy" id="3981"/>
    <lineage>
        <taxon>Eukaryota</taxon>
        <taxon>Viridiplantae</taxon>
        <taxon>Streptophyta</taxon>
        <taxon>Embryophyta</taxon>
        <taxon>Tracheophyta</taxon>
        <taxon>Spermatophyta</taxon>
        <taxon>Magnoliopsida</taxon>
        <taxon>eudicotyledons</taxon>
        <taxon>Gunneridae</taxon>
        <taxon>Pentapetalae</taxon>
        <taxon>rosids</taxon>
        <taxon>fabids</taxon>
        <taxon>Malpighiales</taxon>
        <taxon>Euphorbiaceae</taxon>
        <taxon>Crotonoideae</taxon>
        <taxon>Micrandreae</taxon>
        <taxon>Hevea</taxon>
    </lineage>
</organism>
<dbReference type="PROSITE" id="PS00107">
    <property type="entry name" value="PROTEIN_KINASE_ATP"/>
    <property type="match status" value="1"/>
</dbReference>